<accession>A0A6J5TCD8</accession>
<organism evidence="1">
    <name type="scientific">uncultured Caudovirales phage</name>
    <dbReference type="NCBI Taxonomy" id="2100421"/>
    <lineage>
        <taxon>Viruses</taxon>
        <taxon>Duplodnaviria</taxon>
        <taxon>Heunggongvirae</taxon>
        <taxon>Uroviricota</taxon>
        <taxon>Caudoviricetes</taxon>
        <taxon>Peduoviridae</taxon>
        <taxon>Maltschvirus</taxon>
        <taxon>Maltschvirus maltsch</taxon>
    </lineage>
</organism>
<dbReference type="EMBL" id="LR797824">
    <property type="protein sequence ID" value="CAB4241607.1"/>
    <property type="molecule type" value="Genomic_DNA"/>
</dbReference>
<protein>
    <submittedName>
        <fullName evidence="1">Uncharacterized protein</fullName>
    </submittedName>
</protein>
<reference evidence="1" key="1">
    <citation type="submission" date="2020-05" db="EMBL/GenBank/DDBJ databases">
        <authorList>
            <person name="Chiriac C."/>
            <person name="Salcher M."/>
            <person name="Ghai R."/>
            <person name="Kavagutti S V."/>
        </authorList>
    </citation>
    <scope>NUCLEOTIDE SEQUENCE</scope>
</reference>
<sequence length="74" mass="8727">MPIIYTEVEIDVDLEEFETDDLVEELERRGQVTGTARYGDATTQLIKIYELRRLGKEYEKELDNYIYDVLGHVI</sequence>
<evidence type="ECO:0000313" key="1">
    <source>
        <dbReference type="EMBL" id="CAB4241607.1"/>
    </source>
</evidence>
<gene>
    <name evidence="1" type="ORF">UFOVP71_145</name>
</gene>
<name>A0A6J5TCD8_9CAUD</name>
<proteinExistence type="predicted"/>